<dbReference type="Gene3D" id="3.40.50.300">
    <property type="entry name" value="P-loop containing nucleotide triphosphate hydrolases"/>
    <property type="match status" value="1"/>
</dbReference>
<accession>A0ABR8KMW7</accession>
<dbReference type="CDD" id="cd02042">
    <property type="entry name" value="ParAB_family"/>
    <property type="match status" value="1"/>
</dbReference>
<dbReference type="Pfam" id="PF01656">
    <property type="entry name" value="CbiA"/>
    <property type="match status" value="1"/>
</dbReference>
<proteinExistence type="predicted"/>
<dbReference type="InterPro" id="IPR050678">
    <property type="entry name" value="DNA_Partitioning_ATPase"/>
</dbReference>
<dbReference type="Proteomes" id="UP000637383">
    <property type="component" value="Unassembled WGS sequence"/>
</dbReference>
<sequence length="214" mass="23387">MPIIAVINQKGGAGKSTVAVHLARWLQKQRKAVLAIDADAQCSSSKWLARLENKIPYQIIQVPDALLDELPKLANSYDWVIADGPAALSETTRALILTADLVIVPCQPTGVDLESASDTVRLIQQAQRIRRGEPKAVMFVNRAVKGTKLKDEAIEVLKLMPNVAVLEDVLHQRQVIADCYGQNATVFDLSGSTAGIARREIEQLFKKALEVLNA</sequence>
<evidence type="ECO:0000313" key="3">
    <source>
        <dbReference type="Proteomes" id="UP000637383"/>
    </source>
</evidence>
<dbReference type="InterPro" id="IPR027417">
    <property type="entry name" value="P-loop_NTPase"/>
</dbReference>
<dbReference type="RefSeq" id="WP_190960341.1">
    <property type="nucleotide sequence ID" value="NZ_JACJTU010000130.1"/>
</dbReference>
<dbReference type="PANTHER" id="PTHR13696:SF96">
    <property type="entry name" value="COBQ_COBB_MIND_PARA NUCLEOTIDE BINDING DOMAIN-CONTAINING PROTEIN"/>
    <property type="match status" value="1"/>
</dbReference>
<dbReference type="SUPFAM" id="SSF52540">
    <property type="entry name" value="P-loop containing nucleoside triphosphate hydrolases"/>
    <property type="match status" value="1"/>
</dbReference>
<dbReference type="EMBL" id="JACJTU010000130">
    <property type="protein sequence ID" value="MBD2739869.1"/>
    <property type="molecule type" value="Genomic_DNA"/>
</dbReference>
<dbReference type="PANTHER" id="PTHR13696">
    <property type="entry name" value="P-LOOP CONTAINING NUCLEOSIDE TRIPHOSPHATE HYDROLASE"/>
    <property type="match status" value="1"/>
</dbReference>
<feature type="domain" description="CobQ/CobB/MinD/ParA nucleotide binding" evidence="1">
    <location>
        <begin position="4"/>
        <end position="183"/>
    </location>
</feature>
<dbReference type="InterPro" id="IPR002586">
    <property type="entry name" value="CobQ/CobB/MinD/ParA_Nub-bd_dom"/>
</dbReference>
<comment type="caution">
    <text evidence="2">The sequence shown here is derived from an EMBL/GenBank/DDBJ whole genome shotgun (WGS) entry which is preliminary data.</text>
</comment>
<keyword evidence="3" id="KW-1185">Reference proteome</keyword>
<evidence type="ECO:0000313" key="2">
    <source>
        <dbReference type="EMBL" id="MBD2739869.1"/>
    </source>
</evidence>
<protein>
    <submittedName>
        <fullName evidence="2">AAA family ATPase</fullName>
    </submittedName>
</protein>
<name>A0ABR8KMW7_9NOSO</name>
<organism evidence="2 3">
    <name type="scientific">Nostoc paludosum FACHB-159</name>
    <dbReference type="NCBI Taxonomy" id="2692908"/>
    <lineage>
        <taxon>Bacteria</taxon>
        <taxon>Bacillati</taxon>
        <taxon>Cyanobacteriota</taxon>
        <taxon>Cyanophyceae</taxon>
        <taxon>Nostocales</taxon>
        <taxon>Nostocaceae</taxon>
        <taxon>Nostoc</taxon>
    </lineage>
</organism>
<evidence type="ECO:0000259" key="1">
    <source>
        <dbReference type="Pfam" id="PF01656"/>
    </source>
</evidence>
<gene>
    <name evidence="2" type="ORF">H6H03_39600</name>
</gene>
<reference evidence="2 3" key="1">
    <citation type="journal article" date="2020" name="ISME J.">
        <title>Comparative genomics reveals insights into cyanobacterial evolution and habitat adaptation.</title>
        <authorList>
            <person name="Chen M.Y."/>
            <person name="Teng W.K."/>
            <person name="Zhao L."/>
            <person name="Hu C.X."/>
            <person name="Zhou Y.K."/>
            <person name="Han B.P."/>
            <person name="Song L.R."/>
            <person name="Shu W.S."/>
        </authorList>
    </citation>
    <scope>NUCLEOTIDE SEQUENCE [LARGE SCALE GENOMIC DNA]</scope>
    <source>
        <strain evidence="2 3">FACHB-159</strain>
    </source>
</reference>
<dbReference type="PIRSF" id="PIRSF009320">
    <property type="entry name" value="Nuc_binding_HP_1000"/>
    <property type="match status" value="1"/>
</dbReference>